<gene>
    <name evidence="1" type="ORF">CHRIB12_LOCUS17075</name>
</gene>
<name>A0A916EGE4_9GLOM</name>
<dbReference type="OrthoDB" id="10283279at2759"/>
<sequence>MKSTFFGRNWVWANEEADDNGEIQCLFWIDISWVGSFYISSGCRKEILDFWDIFIRMMYNGHCTPIWIEDRVFNIIFERIQ</sequence>
<dbReference type="VEuPathDB" id="FungiDB:RhiirFUN_022165"/>
<dbReference type="Proteomes" id="UP000684084">
    <property type="component" value="Unassembled WGS sequence"/>
</dbReference>
<dbReference type="AlphaFoldDB" id="A0A916EGE4"/>
<accession>A0A916EGE4</accession>
<organism evidence="1 2">
    <name type="scientific">Rhizophagus irregularis</name>
    <dbReference type="NCBI Taxonomy" id="588596"/>
    <lineage>
        <taxon>Eukaryota</taxon>
        <taxon>Fungi</taxon>
        <taxon>Fungi incertae sedis</taxon>
        <taxon>Mucoromycota</taxon>
        <taxon>Glomeromycotina</taxon>
        <taxon>Glomeromycetes</taxon>
        <taxon>Glomerales</taxon>
        <taxon>Glomeraceae</taxon>
        <taxon>Rhizophagus</taxon>
    </lineage>
</organism>
<dbReference type="EMBL" id="CAGKOT010000042">
    <property type="protein sequence ID" value="CAB5380410.1"/>
    <property type="molecule type" value="Genomic_DNA"/>
</dbReference>
<reference evidence="1" key="1">
    <citation type="submission" date="2020-05" db="EMBL/GenBank/DDBJ databases">
        <authorList>
            <person name="Rincon C."/>
            <person name="Sanders R I."/>
            <person name="Robbins C."/>
            <person name="Chaturvedi A."/>
        </authorList>
    </citation>
    <scope>NUCLEOTIDE SEQUENCE</scope>
    <source>
        <strain evidence="1">CHB12</strain>
    </source>
</reference>
<protein>
    <submittedName>
        <fullName evidence="1">Uncharacterized protein</fullName>
    </submittedName>
</protein>
<proteinExistence type="predicted"/>
<evidence type="ECO:0000313" key="2">
    <source>
        <dbReference type="Proteomes" id="UP000684084"/>
    </source>
</evidence>
<comment type="caution">
    <text evidence="1">The sequence shown here is derived from an EMBL/GenBank/DDBJ whole genome shotgun (WGS) entry which is preliminary data.</text>
</comment>
<evidence type="ECO:0000313" key="1">
    <source>
        <dbReference type="EMBL" id="CAB5380410.1"/>
    </source>
</evidence>